<dbReference type="InterPro" id="IPR021759">
    <property type="entry name" value="WxLIP_HBD"/>
</dbReference>
<dbReference type="EMBL" id="CP093366">
    <property type="protein sequence ID" value="UQS81853.1"/>
    <property type="molecule type" value="Genomic_DNA"/>
</dbReference>
<dbReference type="RefSeq" id="WP_249514121.1">
    <property type="nucleotide sequence ID" value="NZ_CP093366.1"/>
</dbReference>
<evidence type="ECO:0000256" key="1">
    <source>
        <dbReference type="SAM" id="Phobius"/>
    </source>
</evidence>
<dbReference type="Pfam" id="PF06030">
    <property type="entry name" value="WxLIP_PGBD"/>
    <property type="match status" value="1"/>
</dbReference>
<keyword evidence="5" id="KW-1185">Reference proteome</keyword>
<feature type="transmembrane region" description="Helical" evidence="1">
    <location>
        <begin position="300"/>
        <end position="324"/>
    </location>
</feature>
<keyword evidence="1" id="KW-0472">Membrane</keyword>
<evidence type="ECO:0000313" key="4">
    <source>
        <dbReference type="EMBL" id="UQS81853.1"/>
    </source>
</evidence>
<organism evidence="4 5">
    <name type="scientific">Bombilactobacillus folatiphilus</name>
    <dbReference type="NCBI Taxonomy" id="2923362"/>
    <lineage>
        <taxon>Bacteria</taxon>
        <taxon>Bacillati</taxon>
        <taxon>Bacillota</taxon>
        <taxon>Bacilli</taxon>
        <taxon>Lactobacillales</taxon>
        <taxon>Lactobacillaceae</taxon>
        <taxon>Bombilactobacillus</taxon>
    </lineage>
</organism>
<dbReference type="Pfam" id="PF11797">
    <property type="entry name" value="WxLIP_HBD"/>
    <property type="match status" value="1"/>
</dbReference>
<dbReference type="InterPro" id="IPR010317">
    <property type="entry name" value="WxLIP_PGBD"/>
</dbReference>
<gene>
    <name evidence="4" type="ORF">MOO45_06570</name>
</gene>
<evidence type="ECO:0000259" key="3">
    <source>
        <dbReference type="Pfam" id="PF11797"/>
    </source>
</evidence>
<keyword evidence="1" id="KW-1133">Transmembrane helix</keyword>
<feature type="domain" description="WxL Interacting Protein peptidoglycan binding" evidence="2">
    <location>
        <begin position="39"/>
        <end position="140"/>
    </location>
</feature>
<proteinExistence type="predicted"/>
<protein>
    <submittedName>
        <fullName evidence="4">DUF916 and DUF3324 domain-containing protein</fullName>
    </submittedName>
</protein>
<keyword evidence="1" id="KW-0812">Transmembrane</keyword>
<reference evidence="4" key="1">
    <citation type="journal article" date="2022" name="Int. J. Syst. Evol. Microbiol.">
        <title>Apilactobacillus apisilvae sp. nov., Nicolia spurrieriana gen. nov. sp. nov., Bombilactobacillus folatiphilus sp. nov. and Bombilactobacillus thymidiniphilus sp. nov., four new lactic acid bacterial isolates from stingless bees Tetragonula carbonaria and Austroplebeia australis.</title>
        <authorList>
            <person name="Oliphant S.A."/>
            <person name="Watson-Haigh N.S."/>
            <person name="Sumby K.M."/>
            <person name="Gardner J."/>
            <person name="Groom S."/>
            <person name="Jiranek V."/>
        </authorList>
    </citation>
    <scope>NUCLEOTIDE SEQUENCE</scope>
    <source>
        <strain evidence="4">SG4_D2</strain>
    </source>
</reference>
<sequence length="330" mass="36848">MVIGWCFFFNGIDVHADPGSPVQVQLQVPKINKTPVNSSIINVDLKPKQSVQFVLHLQNTTPQAVQLKVYGGVAQTNSAGNIDISTSQHLRMDDSWRYSLADLGFQTQILTLAPQQEQLVPVTLTAPSSYRGSISGSAIVETLSQKQYHHQINNFQMSFGVLVNVGKYTKLKPHVRLGKVRLQSLGGRPQIVGNVHNQSALYYGNNAVKYQMSLQGLSFTNRNVHQHFNLSQGALAANSIAPLAFDLGNDPIKAGQYRYRVLVDLGDKVFHLQKTFSVTRAQAQRLNRQNPDLKHDYRPLIVVIIILVVLLFGLILWLVFRFALNKGRRS</sequence>
<accession>A0ABY4P812</accession>
<feature type="domain" description="WxL Interacting Protein host binding" evidence="3">
    <location>
        <begin position="153"/>
        <end position="288"/>
    </location>
</feature>
<evidence type="ECO:0000259" key="2">
    <source>
        <dbReference type="Pfam" id="PF06030"/>
    </source>
</evidence>
<dbReference type="Proteomes" id="UP000831495">
    <property type="component" value="Chromosome"/>
</dbReference>
<name>A0ABY4P812_9LACO</name>
<evidence type="ECO:0000313" key="5">
    <source>
        <dbReference type="Proteomes" id="UP000831495"/>
    </source>
</evidence>